<evidence type="ECO:0000256" key="4">
    <source>
        <dbReference type="ARBA" id="ARBA00022692"/>
    </source>
</evidence>
<keyword evidence="5 12" id="KW-1133">Transmembrane helix</keyword>
<evidence type="ECO:0000256" key="10">
    <source>
        <dbReference type="ARBA" id="ARBA00035120"/>
    </source>
</evidence>
<evidence type="ECO:0000256" key="12">
    <source>
        <dbReference type="HAMAP-Rule" id="MF_00454"/>
    </source>
</evidence>
<evidence type="ECO:0000313" key="13">
    <source>
        <dbReference type="EMBL" id="URL59212.1"/>
    </source>
</evidence>
<evidence type="ECO:0000256" key="6">
    <source>
        <dbReference type="ARBA" id="ARBA00023053"/>
    </source>
</evidence>
<evidence type="ECO:0000256" key="3">
    <source>
        <dbReference type="ARBA" id="ARBA00022519"/>
    </source>
</evidence>
<comment type="activity regulation">
    <text evidence="12">Na(+) is not transported, but it plays an essential structural role and its presence is essential for fluoride channel function.</text>
</comment>
<dbReference type="PANTHER" id="PTHR28259:SF1">
    <property type="entry name" value="FLUORIDE EXPORT PROTEIN 1-RELATED"/>
    <property type="match status" value="1"/>
</dbReference>
<keyword evidence="2 12" id="KW-1003">Cell membrane</keyword>
<evidence type="ECO:0000256" key="9">
    <source>
        <dbReference type="ARBA" id="ARBA00023303"/>
    </source>
</evidence>
<comment type="catalytic activity">
    <reaction evidence="11">
        <text>fluoride(in) = fluoride(out)</text>
        <dbReference type="Rhea" id="RHEA:76159"/>
        <dbReference type="ChEBI" id="CHEBI:17051"/>
    </reaction>
    <physiologicalReaction direction="left-to-right" evidence="11">
        <dbReference type="Rhea" id="RHEA:76160"/>
    </physiologicalReaction>
</comment>
<keyword evidence="12" id="KW-0813">Transport</keyword>
<keyword evidence="14" id="KW-1185">Reference proteome</keyword>
<dbReference type="Pfam" id="PF02537">
    <property type="entry name" value="CRCB"/>
    <property type="match status" value="1"/>
</dbReference>
<feature type="binding site" evidence="12">
    <location>
        <position position="76"/>
    </location>
    <ligand>
        <name>Na(+)</name>
        <dbReference type="ChEBI" id="CHEBI:29101"/>
        <note>structural</note>
    </ligand>
</feature>
<comment type="similarity">
    <text evidence="10 12">Belongs to the fluoride channel Fluc/FEX (TC 1.A.43) family.</text>
</comment>
<dbReference type="EMBL" id="CP063231">
    <property type="protein sequence ID" value="URL59212.1"/>
    <property type="molecule type" value="Genomic_DNA"/>
</dbReference>
<keyword evidence="12" id="KW-0479">Metal-binding</keyword>
<evidence type="ECO:0000256" key="8">
    <source>
        <dbReference type="ARBA" id="ARBA00023136"/>
    </source>
</evidence>
<dbReference type="HAMAP" id="MF_00454">
    <property type="entry name" value="FluC"/>
    <property type="match status" value="1"/>
</dbReference>
<evidence type="ECO:0000256" key="1">
    <source>
        <dbReference type="ARBA" id="ARBA00004651"/>
    </source>
</evidence>
<feature type="binding site" evidence="12">
    <location>
        <position position="79"/>
    </location>
    <ligand>
        <name>Na(+)</name>
        <dbReference type="ChEBI" id="CHEBI:29101"/>
        <note>structural</note>
    </ligand>
</feature>
<evidence type="ECO:0000256" key="2">
    <source>
        <dbReference type="ARBA" id="ARBA00022475"/>
    </source>
</evidence>
<evidence type="ECO:0000256" key="11">
    <source>
        <dbReference type="ARBA" id="ARBA00035585"/>
    </source>
</evidence>
<accession>A0ABY4T5N8</accession>
<comment type="subcellular location">
    <subcellularLocation>
        <location evidence="1 12">Cell membrane</location>
        <topology evidence="1 12">Multi-pass membrane protein</topology>
    </subcellularLocation>
</comment>
<dbReference type="NCBIfam" id="TIGR00494">
    <property type="entry name" value="crcB"/>
    <property type="match status" value="1"/>
</dbReference>
<keyword evidence="8 12" id="KW-0472">Membrane</keyword>
<keyword evidence="3" id="KW-0997">Cell inner membrane</keyword>
<keyword evidence="6 12" id="KW-0915">Sodium</keyword>
<protein>
    <recommendedName>
        <fullName evidence="12">Fluoride-specific ion channel FluC</fullName>
    </recommendedName>
</protein>
<dbReference type="InterPro" id="IPR003691">
    <property type="entry name" value="FluC"/>
</dbReference>
<keyword evidence="9 12" id="KW-0407">Ion channel</keyword>
<dbReference type="Proteomes" id="UP001056681">
    <property type="component" value="Chromosome"/>
</dbReference>
<feature type="transmembrane region" description="Helical" evidence="12">
    <location>
        <begin position="36"/>
        <end position="56"/>
    </location>
</feature>
<feature type="transmembrane region" description="Helical" evidence="12">
    <location>
        <begin position="98"/>
        <end position="121"/>
    </location>
</feature>
<feature type="transmembrane region" description="Helical" evidence="12">
    <location>
        <begin position="68"/>
        <end position="86"/>
    </location>
</feature>
<evidence type="ECO:0000256" key="5">
    <source>
        <dbReference type="ARBA" id="ARBA00022989"/>
    </source>
</evidence>
<dbReference type="NCBIfam" id="NF010792">
    <property type="entry name" value="PRK14196.1"/>
    <property type="match status" value="1"/>
</dbReference>
<keyword evidence="7 12" id="KW-0406">Ion transport</keyword>
<proteinExistence type="inferred from homology"/>
<sequence length="129" mass="13768">MSYTGFLAVGVGGMLGCWLRWWLALAFNPLFPTVPLGTLAANLTGGLLMGVVLGVFDHYQALPVEARLFVATGFLGGLTTFSTFSAEASALLLRQQYAWFAGHVALNLVGSIFMTIAGLTITRGVLKHF</sequence>
<keyword evidence="4 12" id="KW-0812">Transmembrane</keyword>
<reference evidence="13" key="1">
    <citation type="submission" date="2020-10" db="EMBL/GenBank/DDBJ databases">
        <title>Whole-genome sequence of Luteibacter sp. EIF3.</title>
        <authorList>
            <person name="Friedrich I."/>
            <person name="Hertel R."/>
            <person name="Daniel R."/>
        </authorList>
    </citation>
    <scope>NUCLEOTIDE SEQUENCE</scope>
    <source>
        <strain evidence="13">EIF3</strain>
    </source>
</reference>
<comment type="function">
    <text evidence="12">Fluoride-specific ion channel. Important for reducing fluoride concentration in the cell, thus reducing its toxicity.</text>
</comment>
<evidence type="ECO:0000256" key="7">
    <source>
        <dbReference type="ARBA" id="ARBA00023065"/>
    </source>
</evidence>
<evidence type="ECO:0000313" key="14">
    <source>
        <dbReference type="Proteomes" id="UP001056681"/>
    </source>
</evidence>
<gene>
    <name evidence="12 13" type="primary">crcB</name>
    <name evidence="12" type="synonym">fluC</name>
    <name evidence="13" type="ORF">IM816_03600</name>
</gene>
<organism evidence="13 14">
    <name type="scientific">Luteibacter flocculans</name>
    <dbReference type="NCBI Taxonomy" id="2780091"/>
    <lineage>
        <taxon>Bacteria</taxon>
        <taxon>Pseudomonadati</taxon>
        <taxon>Pseudomonadota</taxon>
        <taxon>Gammaproteobacteria</taxon>
        <taxon>Lysobacterales</taxon>
        <taxon>Rhodanobacteraceae</taxon>
        <taxon>Luteibacter</taxon>
    </lineage>
</organism>
<name>A0ABY4T5N8_9GAMM</name>
<dbReference type="RefSeq" id="WP_072322745.1">
    <property type="nucleotide sequence ID" value="NZ_CP063231.1"/>
</dbReference>
<dbReference type="PANTHER" id="PTHR28259">
    <property type="entry name" value="FLUORIDE EXPORT PROTEIN 1-RELATED"/>
    <property type="match status" value="1"/>
</dbReference>